<dbReference type="AlphaFoldDB" id="A0A538TV64"/>
<evidence type="ECO:0008006" key="3">
    <source>
        <dbReference type="Google" id="ProtNLM"/>
    </source>
</evidence>
<accession>A0A538TV64</accession>
<sequence>MNSSMRRPLPFWRASETRVARPELWLMAIALVGGLLVEVWQSARMAELSLRLDRNRTALRQTQDRLDFVRHELESRATRAELAPLAFRLGLAPLDAQQVVLLPAEYLAAERGRDRDGSRSPALAWAEGLSRALVPEATARVRGN</sequence>
<organism evidence="1 2">
    <name type="scientific">Eiseniibacteriota bacterium</name>
    <dbReference type="NCBI Taxonomy" id="2212470"/>
    <lineage>
        <taxon>Bacteria</taxon>
        <taxon>Candidatus Eiseniibacteriota</taxon>
    </lineage>
</organism>
<proteinExistence type="predicted"/>
<protein>
    <recommendedName>
        <fullName evidence="3">Cell division protein FtsL</fullName>
    </recommendedName>
</protein>
<comment type="caution">
    <text evidence="1">The sequence shown here is derived from an EMBL/GenBank/DDBJ whole genome shotgun (WGS) entry which is preliminary data.</text>
</comment>
<dbReference type="Proteomes" id="UP000316609">
    <property type="component" value="Unassembled WGS sequence"/>
</dbReference>
<gene>
    <name evidence="1" type="ORF">E6K78_04650</name>
</gene>
<evidence type="ECO:0000313" key="2">
    <source>
        <dbReference type="Proteomes" id="UP000316609"/>
    </source>
</evidence>
<reference evidence="1 2" key="1">
    <citation type="journal article" date="2019" name="Nat. Microbiol.">
        <title>Mediterranean grassland soil C-N compound turnover is dependent on rainfall and depth, and is mediated by genomically divergent microorganisms.</title>
        <authorList>
            <person name="Diamond S."/>
            <person name="Andeer P.F."/>
            <person name="Li Z."/>
            <person name="Crits-Christoph A."/>
            <person name="Burstein D."/>
            <person name="Anantharaman K."/>
            <person name="Lane K.R."/>
            <person name="Thomas B.C."/>
            <person name="Pan C."/>
            <person name="Northen T.R."/>
            <person name="Banfield J.F."/>
        </authorList>
    </citation>
    <scope>NUCLEOTIDE SEQUENCE [LARGE SCALE GENOMIC DNA]</scope>
    <source>
        <strain evidence="1">WS_8</strain>
    </source>
</reference>
<name>A0A538TV64_UNCEI</name>
<evidence type="ECO:0000313" key="1">
    <source>
        <dbReference type="EMBL" id="TMQ67491.1"/>
    </source>
</evidence>
<dbReference type="EMBL" id="VBOY01000038">
    <property type="protein sequence ID" value="TMQ67491.1"/>
    <property type="molecule type" value="Genomic_DNA"/>
</dbReference>